<organism evidence="2 3">
    <name type="scientific">Streptomyces phage Heather</name>
    <dbReference type="NCBI Taxonomy" id="2562343"/>
    <lineage>
        <taxon>Viruses</taxon>
        <taxon>Duplodnaviria</taxon>
        <taxon>Heunggongvirae</taxon>
        <taxon>Uroviricota</taxon>
        <taxon>Caudoviricetes</taxon>
        <taxon>Colingsworthviridae</taxon>
        <taxon>Sebastisaurusvirus</taxon>
        <taxon>Sebastisaurusvirus heather</taxon>
    </lineage>
</organism>
<dbReference type="EMBL" id="MK686069">
    <property type="protein sequence ID" value="QBZ73424.1"/>
    <property type="molecule type" value="Genomic_DNA"/>
</dbReference>
<feature type="compositionally biased region" description="Low complexity" evidence="1">
    <location>
        <begin position="1"/>
        <end position="13"/>
    </location>
</feature>
<protein>
    <submittedName>
        <fullName evidence="2">Uncharacterized protein</fullName>
    </submittedName>
</protein>
<keyword evidence="3" id="KW-1185">Reference proteome</keyword>
<feature type="region of interest" description="Disordered" evidence="1">
    <location>
        <begin position="1"/>
        <end position="39"/>
    </location>
</feature>
<dbReference type="Proteomes" id="UP000297168">
    <property type="component" value="Segment"/>
</dbReference>
<gene>
    <name evidence="2" type="primary">54</name>
    <name evidence="2" type="ORF">SEA_HEATHER_54</name>
</gene>
<evidence type="ECO:0000313" key="3">
    <source>
        <dbReference type="Proteomes" id="UP000297168"/>
    </source>
</evidence>
<accession>A0A4D6E4J3</accession>
<reference evidence="3" key="1">
    <citation type="submission" date="2019-03" db="EMBL/GenBank/DDBJ databases">
        <authorList>
            <person name="Goralski S.M."/>
            <person name="Markward M.L."/>
            <person name="Addai K."/>
            <person name="Agarwal S."/>
            <person name="Ahmad I.M."/>
            <person name="Alumyar Y.S."/>
            <person name="An J."/>
            <person name="Antar T.E."/>
            <person name="Antony V."/>
            <person name="Arvin L.E."/>
            <person name="Atanasoff K.E."/>
            <person name="Ati R."/>
            <person name="Batista A."/>
            <person name="Bembuh M.L."/>
            <person name="Bhardvaj T.B."/>
            <person name="Brown C.J."/>
            <person name="Butt S.T."/>
            <person name="Cahn D."/>
            <person name="Canales I.-I."/>
            <person name="Carr K."/>
            <person name="Chen K.Z."/>
            <person name="Chen M."/>
            <person name="Chigurupati S."/>
            <person name="Chou C."/>
            <person name="Chung C.S."/>
            <person name="Cole S.T."/>
            <person name="Colson C.L."/>
            <person name="Dent D.M."/>
            <person name="Djiogo E.M."/>
            <person name="Domrachev B.M."/>
            <person name="Dwivedi J."/>
            <person name="Ehsani C."/>
            <person name="Essien U.A."/>
            <person name="Fakhar A."/>
            <person name="Flood S.H."/>
            <person name="Furletti G."/>
            <person name="Gebreegziabher M."/>
            <person name="Gruver-Williams A."/>
            <person name="Guldan M.L."/>
            <person name="Gurung S."/>
            <person name="Heo K."/>
            <person name="John R.A."/>
            <person name="Kabir L."/>
            <person name="Kaira H."/>
            <person name="Kane M.S."/>
            <person name="Karanja M."/>
            <person name="Karley A.N."/>
            <person name="Kelleher J."/>
            <person name="Khan A.M."/>
            <person name="Khan A."/>
            <person name="Kharel S."/>
            <person name="Kidane M."/>
            <person name="Konanur P."/>
            <person name="Kuo N.K."/>
            <person name="Kyaw G."/>
            <person name="Lahijan N."/>
            <person name="Lamm D.N."/>
            <person name="Lance S.V."/>
            <person name="Le C."/>
            <person name="Lee C.H."/>
            <person name="Leka D."/>
            <person name="Li C."/>
            <person name="Lim S.Y."/>
            <person name="Lo J."/>
            <person name="Ludwig S."/>
            <person name="Mahaney V.M."/>
            <person name="Mangukiya A."/>
            <person name="Mani D."/>
            <person name="Mariano P."/>
            <person name="Mbaekwe U."/>
            <person name="McGowan H."/>
            <person name="McNamara A."/>
            <person name="Mebrahtu S."/>
            <person name="Mohamed A."/>
            <person name="Mohamed M.E."/>
            <person name="Muntaka F."/>
            <person name="Naqvi T."/>
            <person name="Nengel A.M."/>
            <person name="Neupane S."/>
            <person name="Nguyen J."/>
            <person name="Nguyen J."/>
            <person name="Nwoji I.C."/>
            <person name="O'Brien T."/>
            <person name="Okusolubo T.A."/>
            <person name="Paek J."/>
            <person name="Pandithakoralag H."/>
            <person name="Parsa S."/>
            <person name="Perry C."/>
            <person name="Petrie C.R."/>
            <person name="Poteshman G.A."/>
            <person name="Quiros D."/>
            <person name="Rana S."/>
            <person name="Reister J."/>
            <person name="Reyes E."/>
            <person name="Riaz H.S."/>
            <person name="Roach T.L."/>
            <person name="Saikali A."/>
            <person name="Scalsky R."/>
            <person name="Schultz J.A."/>
            <person name="Scott C.F."/>
            <person name="Sekira M.D."/>
            <person name="Shee C.S."/>
            <person name="Shultz P."/>
            <person name="Siarez J.A."/>
            <person name="Simpson A.L."/>
            <person name="Singh S."/>
            <person name="Smith F.R."/>
            <person name="Smith S.A."/>
            <person name="Sobers S."/>
            <person name="Sobowale A.O."/>
            <person name="Somoza K.A."/>
            <person name="Song M."/>
            <person name="Spence R.N."/>
            <person name="Spruill R.A."/>
            <person name="Subedi A."/>
            <person name="Taj A.B."/>
            <person name="Thomas J."/>
            <person name="Todd J.C."/>
            <person name="Tran T."/>
            <person name="Varghese J."/>
            <person name="Vartanian E."/>
            <person name="Vega A."/>
            <person name="Vong A."/>
            <person name="Wachhaus L.E."/>
            <person name="Walter A.J."/>
            <person name="Wessel M.E."/>
            <person name="Azam A.M."/>
            <person name="Blocker D."/>
            <person name="Naeem N.-U.-A."/>
            <person name="Patel R."/>
            <person name="Shakarov P."/>
            <person name="Xie C.L."/>
            <person name="Zolnerowich N."/>
            <person name="Correa-Mendez M."/>
            <person name="Fabian M."/>
            <person name="Fishbein J."/>
            <person name="Harkles L."/>
            <person name="Reger N."/>
            <person name="Saleh S."/>
            <person name="Erill I."/>
            <person name="Caruso S.M."/>
            <person name="Garlena R.A."/>
            <person name="Russell D.A."/>
            <person name="Pope W.H."/>
            <person name="Jacobs-Sera D."/>
            <person name="Hatfull G.F."/>
        </authorList>
    </citation>
    <scope>NUCLEOTIDE SEQUENCE [LARGE SCALE GENOMIC DNA]</scope>
</reference>
<sequence length="121" mass="13285">MTTPPARTRTLRPVGGHSTAERWTWFPGSRTSRPVPPCPRAPCPTARAAKGAPVLMLDLRMPRRGLADPATCPVCRFLRNVMRDVILSGSTSGARPVVLAMHTHMVHGHPYDPRTIRENAT</sequence>
<name>A0A4D6E4J3_9CAUD</name>
<proteinExistence type="predicted"/>
<evidence type="ECO:0000256" key="1">
    <source>
        <dbReference type="SAM" id="MobiDB-lite"/>
    </source>
</evidence>
<evidence type="ECO:0000313" key="2">
    <source>
        <dbReference type="EMBL" id="QBZ73424.1"/>
    </source>
</evidence>